<dbReference type="Pfam" id="PF13470">
    <property type="entry name" value="PIN_3"/>
    <property type="match status" value="1"/>
</dbReference>
<organism evidence="3 4">
    <name type="scientific">Pseudanabaena cinerea FACHB-1277</name>
    <dbReference type="NCBI Taxonomy" id="2949581"/>
    <lineage>
        <taxon>Bacteria</taxon>
        <taxon>Bacillati</taxon>
        <taxon>Cyanobacteriota</taxon>
        <taxon>Cyanophyceae</taxon>
        <taxon>Pseudanabaenales</taxon>
        <taxon>Pseudanabaenaceae</taxon>
        <taxon>Pseudanabaena</taxon>
        <taxon>Pseudanabaena cinerea</taxon>
    </lineage>
</organism>
<dbReference type="EMBL" id="JACJPY010000057">
    <property type="protein sequence ID" value="MBD2151543.1"/>
    <property type="molecule type" value="Genomic_DNA"/>
</dbReference>
<dbReference type="InterPro" id="IPR029060">
    <property type="entry name" value="PIN-like_dom_sf"/>
</dbReference>
<dbReference type="AlphaFoldDB" id="A0A926UVI2"/>
<sequence>MSLPSSRFPVVLDSCVLYPMYLRDTLLRAAEAGLYRVHWSQEILDGALRNLVANQKMQIQQVNRLEIQINRAFPDAMLNVTDRLIPCMDNHEGDRHVLAAALIAKAHVIVTENLKHFPAVVLSQYQVEAQSADQFLTYLHDLFPQEIRQVLQIQASDLKKPPMSVTDLLNVLKTSVPNFVSRFN</sequence>
<proteinExistence type="predicted"/>
<evidence type="ECO:0000259" key="2">
    <source>
        <dbReference type="Pfam" id="PF26343"/>
    </source>
</evidence>
<accession>A0A926UVI2</accession>
<comment type="caution">
    <text evidence="3">The sequence shown here is derived from an EMBL/GenBank/DDBJ whole genome shotgun (WGS) entry which is preliminary data.</text>
</comment>
<feature type="domain" description="PIN" evidence="1">
    <location>
        <begin position="10"/>
        <end position="114"/>
    </location>
</feature>
<protein>
    <submittedName>
        <fullName evidence="3">PIN domain-containing protein</fullName>
    </submittedName>
</protein>
<dbReference type="InterPro" id="IPR058652">
    <property type="entry name" value="VapC50_C"/>
</dbReference>
<evidence type="ECO:0000259" key="1">
    <source>
        <dbReference type="Pfam" id="PF13470"/>
    </source>
</evidence>
<dbReference type="Proteomes" id="UP000631421">
    <property type="component" value="Unassembled WGS sequence"/>
</dbReference>
<dbReference type="SUPFAM" id="SSF88723">
    <property type="entry name" value="PIN domain-like"/>
    <property type="match status" value="1"/>
</dbReference>
<name>A0A926UVI2_9CYAN</name>
<keyword evidence="4" id="KW-1185">Reference proteome</keyword>
<dbReference type="RefSeq" id="WP_190351963.1">
    <property type="nucleotide sequence ID" value="NZ_JACJPY010000057.1"/>
</dbReference>
<reference evidence="3" key="2">
    <citation type="submission" date="2020-08" db="EMBL/GenBank/DDBJ databases">
        <authorList>
            <person name="Chen M."/>
            <person name="Teng W."/>
            <person name="Zhao L."/>
            <person name="Hu C."/>
            <person name="Zhou Y."/>
            <person name="Han B."/>
            <person name="Song L."/>
            <person name="Shu W."/>
        </authorList>
    </citation>
    <scope>NUCLEOTIDE SEQUENCE</scope>
    <source>
        <strain evidence="3">FACHB-1277</strain>
    </source>
</reference>
<evidence type="ECO:0000313" key="3">
    <source>
        <dbReference type="EMBL" id="MBD2151543.1"/>
    </source>
</evidence>
<dbReference type="Pfam" id="PF26343">
    <property type="entry name" value="VapC50_C"/>
    <property type="match status" value="1"/>
</dbReference>
<feature type="domain" description="VapC50 C-terminal" evidence="2">
    <location>
        <begin position="132"/>
        <end position="182"/>
    </location>
</feature>
<evidence type="ECO:0000313" key="4">
    <source>
        <dbReference type="Proteomes" id="UP000631421"/>
    </source>
</evidence>
<dbReference type="InterPro" id="IPR002716">
    <property type="entry name" value="PIN_dom"/>
</dbReference>
<gene>
    <name evidence="3" type="ORF">H6F44_15645</name>
</gene>
<reference evidence="3" key="1">
    <citation type="journal article" date="2015" name="ISME J.">
        <title>Draft Genome Sequence of Streptomyces incarnatus NRRL8089, which Produces the Nucleoside Antibiotic Sinefungin.</title>
        <authorList>
            <person name="Oshima K."/>
            <person name="Hattori M."/>
            <person name="Shimizu H."/>
            <person name="Fukuda K."/>
            <person name="Nemoto M."/>
            <person name="Inagaki K."/>
            <person name="Tamura T."/>
        </authorList>
    </citation>
    <scope>NUCLEOTIDE SEQUENCE</scope>
    <source>
        <strain evidence="3">FACHB-1277</strain>
    </source>
</reference>